<dbReference type="PANTHER" id="PTHR30032:SF8">
    <property type="entry name" value="GERMINATION-SPECIFIC N-ACETYLMURAMOYL-L-ALANINE AMIDASE"/>
    <property type="match status" value="1"/>
</dbReference>
<feature type="chain" id="PRO_5046778258" evidence="1">
    <location>
        <begin position="24"/>
        <end position="246"/>
    </location>
</feature>
<keyword evidence="1" id="KW-0732">Signal</keyword>
<dbReference type="RefSeq" id="WP_209701686.1">
    <property type="nucleotide sequence ID" value="NZ_JAGGLM010000005.1"/>
</dbReference>
<comment type="caution">
    <text evidence="2">The sequence shown here is derived from an EMBL/GenBank/DDBJ whole genome shotgun (WGS) entry which is preliminary data.</text>
</comment>
<feature type="signal peptide" evidence="1">
    <location>
        <begin position="1"/>
        <end position="23"/>
    </location>
</feature>
<dbReference type="Pfam" id="PF16800">
    <property type="entry name" value="Endopep_inhib"/>
    <property type="match status" value="1"/>
</dbReference>
<dbReference type="Gene3D" id="3.40.50.12090">
    <property type="match status" value="1"/>
</dbReference>
<dbReference type="InterPro" id="IPR051922">
    <property type="entry name" value="Bact_Sporulation_Assoc"/>
</dbReference>
<keyword evidence="3" id="KW-1185">Reference proteome</keyword>
<evidence type="ECO:0000256" key="1">
    <source>
        <dbReference type="SAM" id="SignalP"/>
    </source>
</evidence>
<evidence type="ECO:0000313" key="3">
    <source>
        <dbReference type="Proteomes" id="UP001519307"/>
    </source>
</evidence>
<reference evidence="2 3" key="1">
    <citation type="submission" date="2021-03" db="EMBL/GenBank/DDBJ databases">
        <title>Genomic Encyclopedia of Type Strains, Phase IV (KMG-IV): sequencing the most valuable type-strain genomes for metagenomic binning, comparative biology and taxonomic classification.</title>
        <authorList>
            <person name="Goeker M."/>
        </authorList>
    </citation>
    <scope>NUCLEOTIDE SEQUENCE [LARGE SCALE GENOMIC DNA]</scope>
    <source>
        <strain evidence="2 3">DSM 28783</strain>
    </source>
</reference>
<name>A0ABS4KR14_9CLOT</name>
<evidence type="ECO:0000313" key="2">
    <source>
        <dbReference type="EMBL" id="MBP2032493.1"/>
    </source>
</evidence>
<gene>
    <name evidence="2" type="ORF">J2Z42_001165</name>
</gene>
<proteinExistence type="predicted"/>
<dbReference type="EMBL" id="JAGGLM010000005">
    <property type="protein sequence ID" value="MBP2032493.1"/>
    <property type="molecule type" value="Genomic_DNA"/>
</dbReference>
<organism evidence="2 3">
    <name type="scientific">Clostridium algifaecis</name>
    <dbReference type="NCBI Taxonomy" id="1472040"/>
    <lineage>
        <taxon>Bacteria</taxon>
        <taxon>Bacillati</taxon>
        <taxon>Bacillota</taxon>
        <taxon>Clostridia</taxon>
        <taxon>Eubacteriales</taxon>
        <taxon>Clostridiaceae</taxon>
        <taxon>Clostridium</taxon>
    </lineage>
</organism>
<dbReference type="PANTHER" id="PTHR30032">
    <property type="entry name" value="N-ACETYLMURAMOYL-L-ALANINE AMIDASE-RELATED"/>
    <property type="match status" value="1"/>
</dbReference>
<accession>A0ABS4KR14</accession>
<protein>
    <submittedName>
        <fullName evidence="2">Uncharacterized protein</fullName>
    </submittedName>
</protein>
<dbReference type="InterPro" id="IPR031841">
    <property type="entry name" value="Endopep_inhib"/>
</dbReference>
<dbReference type="Proteomes" id="UP001519307">
    <property type="component" value="Unassembled WGS sequence"/>
</dbReference>
<sequence length="246" mass="27348">MKKVIALVMGVSIMLGTGGSAQAKSRYSVNRISELSRYETSINIANNFTSDKLKSVIIANEKNFPDALSGSALAAKENCPVILTDGDSISEQNKPVISNADIKKLMISGDESFQKMLKTNVDGDSYIDLSGISYAKVKDYTGFYKSVQEYLNKKYGFSNYYTDRFINSTVDFAFTYVNGELYMRYGNPEPAIIVKNAQIVSKKYDGNKVCVKIKGYYGGDESTIDAALIYNGNRWLVDEFNNWGVE</sequence>